<sequence>QTARKMANPPPSRQEQRLSLQELRNNILNDTAGLERMDQRIAAELSKWKDDQAMKLENISDDKRSRQSSMLTEALYITEQSPSQTFSFSFVQSALEVIGLITIITLLLCFVS</sequence>
<feature type="non-terminal residue" evidence="2">
    <location>
        <position position="1"/>
    </location>
</feature>
<accession>A0AAV5TWD6</accession>
<dbReference type="Proteomes" id="UP001432027">
    <property type="component" value="Unassembled WGS sequence"/>
</dbReference>
<evidence type="ECO:0000256" key="1">
    <source>
        <dbReference type="SAM" id="Phobius"/>
    </source>
</evidence>
<gene>
    <name evidence="2" type="ORF">PENTCL1PPCAC_20951</name>
</gene>
<keyword evidence="1" id="KW-0472">Membrane</keyword>
<keyword evidence="3" id="KW-1185">Reference proteome</keyword>
<evidence type="ECO:0000313" key="2">
    <source>
        <dbReference type="EMBL" id="GMS98776.1"/>
    </source>
</evidence>
<proteinExistence type="predicted"/>
<feature type="transmembrane region" description="Helical" evidence="1">
    <location>
        <begin position="90"/>
        <end position="111"/>
    </location>
</feature>
<organism evidence="2 3">
    <name type="scientific">Pristionchus entomophagus</name>
    <dbReference type="NCBI Taxonomy" id="358040"/>
    <lineage>
        <taxon>Eukaryota</taxon>
        <taxon>Metazoa</taxon>
        <taxon>Ecdysozoa</taxon>
        <taxon>Nematoda</taxon>
        <taxon>Chromadorea</taxon>
        <taxon>Rhabditida</taxon>
        <taxon>Rhabditina</taxon>
        <taxon>Diplogasteromorpha</taxon>
        <taxon>Diplogasteroidea</taxon>
        <taxon>Neodiplogasteridae</taxon>
        <taxon>Pristionchus</taxon>
    </lineage>
</organism>
<dbReference type="AlphaFoldDB" id="A0AAV5TWD6"/>
<reference evidence="2" key="1">
    <citation type="submission" date="2023-10" db="EMBL/GenBank/DDBJ databases">
        <title>Genome assembly of Pristionchus species.</title>
        <authorList>
            <person name="Yoshida K."/>
            <person name="Sommer R.J."/>
        </authorList>
    </citation>
    <scope>NUCLEOTIDE SEQUENCE</scope>
    <source>
        <strain evidence="2">RS0144</strain>
    </source>
</reference>
<dbReference type="EMBL" id="BTSX01000005">
    <property type="protein sequence ID" value="GMS98776.1"/>
    <property type="molecule type" value="Genomic_DNA"/>
</dbReference>
<name>A0AAV5TWD6_9BILA</name>
<evidence type="ECO:0000313" key="3">
    <source>
        <dbReference type="Proteomes" id="UP001432027"/>
    </source>
</evidence>
<comment type="caution">
    <text evidence="2">The sequence shown here is derived from an EMBL/GenBank/DDBJ whole genome shotgun (WGS) entry which is preliminary data.</text>
</comment>
<keyword evidence="1" id="KW-0812">Transmembrane</keyword>
<protein>
    <submittedName>
        <fullName evidence="2">Uncharacterized protein</fullName>
    </submittedName>
</protein>
<keyword evidence="1" id="KW-1133">Transmembrane helix</keyword>